<proteinExistence type="inferred from homology"/>
<evidence type="ECO:0000256" key="2">
    <source>
        <dbReference type="ARBA" id="ARBA00022741"/>
    </source>
</evidence>
<evidence type="ECO:0000256" key="1">
    <source>
        <dbReference type="ARBA" id="ARBA00004245"/>
    </source>
</evidence>
<dbReference type="InterPro" id="IPR001660">
    <property type="entry name" value="SAM"/>
</dbReference>
<evidence type="ECO:0000256" key="5">
    <source>
        <dbReference type="PROSITE-ProRule" id="PRU00283"/>
    </source>
</evidence>
<keyword evidence="4" id="KW-0206">Cytoskeleton</keyword>
<dbReference type="Pfam" id="PF00225">
    <property type="entry name" value="Kinesin"/>
    <property type="match status" value="1"/>
</dbReference>
<feature type="domain" description="Kinesin motor" evidence="7">
    <location>
        <begin position="174"/>
        <end position="451"/>
    </location>
</feature>
<dbReference type="EMBL" id="JARQWQ010000082">
    <property type="protein sequence ID" value="KAK2552910.1"/>
    <property type="molecule type" value="Genomic_DNA"/>
</dbReference>
<evidence type="ECO:0000256" key="4">
    <source>
        <dbReference type="ARBA" id="ARBA00023212"/>
    </source>
</evidence>
<dbReference type="GO" id="GO:0007019">
    <property type="term" value="P:microtubule depolymerization"/>
    <property type="evidence" value="ECO:0007669"/>
    <property type="project" value="TreeGrafter"/>
</dbReference>
<dbReference type="Pfam" id="PF00536">
    <property type="entry name" value="SAM_1"/>
    <property type="match status" value="1"/>
</dbReference>
<dbReference type="GO" id="GO:0005874">
    <property type="term" value="C:microtubule"/>
    <property type="evidence" value="ECO:0007669"/>
    <property type="project" value="UniProtKB-KW"/>
</dbReference>
<feature type="binding site" evidence="5">
    <location>
        <begin position="243"/>
        <end position="250"/>
    </location>
    <ligand>
        <name>ATP</name>
        <dbReference type="ChEBI" id="CHEBI:30616"/>
    </ligand>
</feature>
<dbReference type="InterPro" id="IPR027640">
    <property type="entry name" value="Kinesin-like_fam"/>
</dbReference>
<keyword evidence="2 5" id="KW-0547">Nucleotide-binding</keyword>
<reference evidence="9" key="1">
    <citation type="journal article" date="2023" name="G3 (Bethesda)">
        <title>Whole genome assembly and annotation of the endangered Caribbean coral Acropora cervicornis.</title>
        <authorList>
            <person name="Selwyn J.D."/>
            <person name="Vollmer S.V."/>
        </authorList>
    </citation>
    <scope>NUCLEOTIDE SEQUENCE</scope>
    <source>
        <strain evidence="9">K2</strain>
    </source>
</reference>
<evidence type="ECO:0000259" key="7">
    <source>
        <dbReference type="PROSITE" id="PS50067"/>
    </source>
</evidence>
<comment type="similarity">
    <text evidence="5">Belongs to the TRAFAC class myosin-kinesin ATPase superfamily. Kinesin family.</text>
</comment>
<feature type="region of interest" description="Disordered" evidence="6">
    <location>
        <begin position="81"/>
        <end position="170"/>
    </location>
</feature>
<dbReference type="PRINTS" id="PR00380">
    <property type="entry name" value="KINESINHEAVY"/>
</dbReference>
<dbReference type="GO" id="GO:0005524">
    <property type="term" value="F:ATP binding"/>
    <property type="evidence" value="ECO:0007669"/>
    <property type="project" value="UniProtKB-UniRule"/>
</dbReference>
<organism evidence="9 10">
    <name type="scientific">Acropora cervicornis</name>
    <name type="common">Staghorn coral</name>
    <dbReference type="NCBI Taxonomy" id="6130"/>
    <lineage>
        <taxon>Eukaryota</taxon>
        <taxon>Metazoa</taxon>
        <taxon>Cnidaria</taxon>
        <taxon>Anthozoa</taxon>
        <taxon>Hexacorallia</taxon>
        <taxon>Scleractinia</taxon>
        <taxon>Astrocoeniina</taxon>
        <taxon>Acroporidae</taxon>
        <taxon>Acropora</taxon>
    </lineage>
</organism>
<protein>
    <submittedName>
        <fullName evidence="9">Kinesin-like protein KIF24</fullName>
    </submittedName>
</protein>
<evidence type="ECO:0000259" key="8">
    <source>
        <dbReference type="PROSITE" id="PS50105"/>
    </source>
</evidence>
<feature type="domain" description="SAM" evidence="8">
    <location>
        <begin position="11"/>
        <end position="66"/>
    </location>
</feature>
<dbReference type="GO" id="GO:0003777">
    <property type="term" value="F:microtubule motor activity"/>
    <property type="evidence" value="ECO:0007669"/>
    <property type="project" value="InterPro"/>
</dbReference>
<dbReference type="AlphaFoldDB" id="A0AAD9Q235"/>
<dbReference type="Gene3D" id="3.40.850.10">
    <property type="entry name" value="Kinesin motor domain"/>
    <property type="match status" value="1"/>
</dbReference>
<dbReference type="GO" id="GO:0008017">
    <property type="term" value="F:microtubule binding"/>
    <property type="evidence" value="ECO:0007669"/>
    <property type="project" value="InterPro"/>
</dbReference>
<sequence length="451" mass="50240">MTINLSLYECLQQISLERYHDNFTDRGIGDVGGLLSLTMQDYPTLGISSMADRQNLFYLIQTLKAMQPLPQDRRLDSAVETEGLLRERMSTGKRKDMKSGSKRPREAVENSPTAVKVKTKAHEKIASSARSPSSSRPSECVNNETFYNYGVPSNRPKSSPGKKHFSTPELGQSRIQVCVRKRPMSNDEMIDNEEDVVAVTNNNTVELMVPKVAVDLTKYTQKLFTNTALMKTSLGKATCFVYGCTGSGKTFTMLGNEEVQGIYFLAAKEIFTILHNGTYGDGLGLWISFYEIYCSQLFDLLNDRARLFAREDANHQVCIAGLTERHVHNVEELMEIIEFGGQVRSTGATGVNADSSRSHAILQLEVKVVNTAESRGRFSFIDLAGCERAADVTDTDKQTRVEGAEINQSLLALKECIRALDLDSKHTPFRQSKLTRASGKKNNSMKHFSLT</sequence>
<dbReference type="Proteomes" id="UP001249851">
    <property type="component" value="Unassembled WGS sequence"/>
</dbReference>
<feature type="compositionally biased region" description="Basic and acidic residues" evidence="6">
    <location>
        <begin position="81"/>
        <end position="108"/>
    </location>
</feature>
<keyword evidence="3 5" id="KW-0067">ATP-binding</keyword>
<evidence type="ECO:0000256" key="3">
    <source>
        <dbReference type="ARBA" id="ARBA00022840"/>
    </source>
</evidence>
<accession>A0AAD9Q235</accession>
<dbReference type="GO" id="GO:0007018">
    <property type="term" value="P:microtubule-based movement"/>
    <property type="evidence" value="ECO:0007669"/>
    <property type="project" value="InterPro"/>
</dbReference>
<dbReference type="InterPro" id="IPR001752">
    <property type="entry name" value="Kinesin_motor_dom"/>
</dbReference>
<feature type="region of interest" description="Disordered" evidence="6">
    <location>
        <begin position="431"/>
        <end position="451"/>
    </location>
</feature>
<feature type="compositionally biased region" description="Low complexity" evidence="6">
    <location>
        <begin position="126"/>
        <end position="138"/>
    </location>
</feature>
<dbReference type="InterPro" id="IPR013761">
    <property type="entry name" value="SAM/pointed_sf"/>
</dbReference>
<comment type="caution">
    <text evidence="9">The sequence shown here is derived from an EMBL/GenBank/DDBJ whole genome shotgun (WGS) entry which is preliminary data.</text>
</comment>
<dbReference type="Gene3D" id="1.10.150.50">
    <property type="entry name" value="Transcription Factor, Ets-1"/>
    <property type="match status" value="1"/>
</dbReference>
<keyword evidence="4" id="KW-0963">Cytoplasm</keyword>
<evidence type="ECO:0000313" key="9">
    <source>
        <dbReference type="EMBL" id="KAK2552910.1"/>
    </source>
</evidence>
<dbReference type="SUPFAM" id="SSF47769">
    <property type="entry name" value="SAM/Pointed domain"/>
    <property type="match status" value="1"/>
</dbReference>
<reference evidence="9" key="2">
    <citation type="journal article" date="2023" name="Science">
        <title>Genomic signatures of disease resistance in endangered staghorn corals.</title>
        <authorList>
            <person name="Vollmer S.V."/>
            <person name="Selwyn J.D."/>
            <person name="Despard B.A."/>
            <person name="Roesel C.L."/>
        </authorList>
    </citation>
    <scope>NUCLEOTIDE SEQUENCE</scope>
    <source>
        <strain evidence="9">K2</strain>
    </source>
</reference>
<dbReference type="InterPro" id="IPR036961">
    <property type="entry name" value="Kinesin_motor_dom_sf"/>
</dbReference>
<dbReference type="InterPro" id="IPR027417">
    <property type="entry name" value="P-loop_NTPase"/>
</dbReference>
<dbReference type="PANTHER" id="PTHR47971:SF20">
    <property type="entry name" value="KINESIN-LIKE PROTEIN KIF24"/>
    <property type="match status" value="1"/>
</dbReference>
<dbReference type="PROSITE" id="PS50067">
    <property type="entry name" value="KINESIN_MOTOR_2"/>
    <property type="match status" value="1"/>
</dbReference>
<dbReference type="SMART" id="SM00129">
    <property type="entry name" value="KISc"/>
    <property type="match status" value="1"/>
</dbReference>
<dbReference type="PROSITE" id="PS50105">
    <property type="entry name" value="SAM_DOMAIN"/>
    <property type="match status" value="1"/>
</dbReference>
<dbReference type="FunFam" id="3.40.850.10:FF:000340">
    <property type="entry name" value="Kinesin-like protein"/>
    <property type="match status" value="1"/>
</dbReference>
<name>A0AAD9Q235_ACRCE</name>
<evidence type="ECO:0000256" key="6">
    <source>
        <dbReference type="SAM" id="MobiDB-lite"/>
    </source>
</evidence>
<dbReference type="PANTHER" id="PTHR47971">
    <property type="entry name" value="KINESIN-RELATED PROTEIN 6"/>
    <property type="match status" value="1"/>
</dbReference>
<keyword evidence="5" id="KW-0505">Motor protein</keyword>
<keyword evidence="10" id="KW-1185">Reference proteome</keyword>
<gene>
    <name evidence="9" type="ORF">P5673_025861</name>
</gene>
<dbReference type="SUPFAM" id="SSF52540">
    <property type="entry name" value="P-loop containing nucleoside triphosphate hydrolases"/>
    <property type="match status" value="1"/>
</dbReference>
<evidence type="ECO:0000313" key="10">
    <source>
        <dbReference type="Proteomes" id="UP001249851"/>
    </source>
</evidence>
<comment type="subcellular location">
    <subcellularLocation>
        <location evidence="1">Cytoplasm</location>
        <location evidence="1">Cytoskeleton</location>
    </subcellularLocation>
</comment>